<name>A0A413T2W4_9BACT</name>
<evidence type="ECO:0000256" key="2">
    <source>
        <dbReference type="SAM" id="Phobius"/>
    </source>
</evidence>
<accession>A0A413T2W4</accession>
<gene>
    <name evidence="3" type="ORF">DW921_03915</name>
</gene>
<feature type="transmembrane region" description="Helical" evidence="2">
    <location>
        <begin position="12"/>
        <end position="31"/>
    </location>
</feature>
<keyword evidence="2" id="KW-0812">Transmembrane</keyword>
<reference evidence="3 4" key="1">
    <citation type="submission" date="2018-08" db="EMBL/GenBank/DDBJ databases">
        <title>A genome reference for cultivated species of the human gut microbiota.</title>
        <authorList>
            <person name="Zou Y."/>
            <person name="Xue W."/>
            <person name="Luo G."/>
        </authorList>
    </citation>
    <scope>NUCLEOTIDE SEQUENCE [LARGE SCALE GENOMIC DNA]</scope>
    <source>
        <strain evidence="3 4">AM42-38</strain>
    </source>
</reference>
<dbReference type="GO" id="GO:0006355">
    <property type="term" value="P:regulation of DNA-templated transcription"/>
    <property type="evidence" value="ECO:0007669"/>
    <property type="project" value="InterPro"/>
</dbReference>
<dbReference type="SUPFAM" id="SSF46894">
    <property type="entry name" value="C-terminal effector domain of the bipartite response regulators"/>
    <property type="match status" value="1"/>
</dbReference>
<comment type="caution">
    <text evidence="3">The sequence shown here is derived from an EMBL/GenBank/DDBJ whole genome shotgun (WGS) entry which is preliminary data.</text>
</comment>
<proteinExistence type="predicted"/>
<sequence length="261" mass="30724">MLIIDHQLLKVRIMTVITLFLAVVIILIIIYQQNLKNKECTIRRLSPNLQNYIQQQKENEIRIKQNKEYIRSFQDQQTGQQKDQEPEQTSQISQPEQQNKSLAPANQELQEQIETNWKKLKETPLRTQHIQELTTEMLLLKEREQKLTGQLIAIHPLMNELRNSPRFMRPEDLAVLRQLTDDIYQDFTSRLNSRFTNLTDVDIQLCILIKLGFSISQIAILTAISPTSVSQQKSRTKKRIQQQEPDCFAEGETLDLWLRKF</sequence>
<evidence type="ECO:0000256" key="1">
    <source>
        <dbReference type="SAM" id="MobiDB-lite"/>
    </source>
</evidence>
<organism evidence="3 4">
    <name type="scientific">Phocaeicola coprophilus</name>
    <dbReference type="NCBI Taxonomy" id="387090"/>
    <lineage>
        <taxon>Bacteria</taxon>
        <taxon>Pseudomonadati</taxon>
        <taxon>Bacteroidota</taxon>
        <taxon>Bacteroidia</taxon>
        <taxon>Bacteroidales</taxon>
        <taxon>Bacteroidaceae</taxon>
        <taxon>Phocaeicola</taxon>
    </lineage>
</organism>
<dbReference type="InterPro" id="IPR016032">
    <property type="entry name" value="Sig_transdc_resp-reg_C-effctor"/>
</dbReference>
<dbReference type="Proteomes" id="UP000283855">
    <property type="component" value="Unassembled WGS sequence"/>
</dbReference>
<evidence type="ECO:0000313" key="3">
    <source>
        <dbReference type="EMBL" id="RHA77511.1"/>
    </source>
</evidence>
<dbReference type="EMBL" id="QSFT01000006">
    <property type="protein sequence ID" value="RHA77511.1"/>
    <property type="molecule type" value="Genomic_DNA"/>
</dbReference>
<keyword evidence="2" id="KW-0472">Membrane</keyword>
<dbReference type="AlphaFoldDB" id="A0A413T2W4"/>
<evidence type="ECO:0000313" key="4">
    <source>
        <dbReference type="Proteomes" id="UP000283855"/>
    </source>
</evidence>
<evidence type="ECO:0008006" key="5">
    <source>
        <dbReference type="Google" id="ProtNLM"/>
    </source>
</evidence>
<keyword evidence="2" id="KW-1133">Transmembrane helix</keyword>
<protein>
    <recommendedName>
        <fullName evidence="5">HTH luxR-type domain-containing protein</fullName>
    </recommendedName>
</protein>
<dbReference type="GO" id="GO:0003677">
    <property type="term" value="F:DNA binding"/>
    <property type="evidence" value="ECO:0007669"/>
    <property type="project" value="InterPro"/>
</dbReference>
<feature type="region of interest" description="Disordered" evidence="1">
    <location>
        <begin position="74"/>
        <end position="103"/>
    </location>
</feature>
<feature type="compositionally biased region" description="Polar residues" evidence="1">
    <location>
        <begin position="89"/>
        <end position="101"/>
    </location>
</feature>